<feature type="signal peptide" evidence="1">
    <location>
        <begin position="1"/>
        <end position="29"/>
    </location>
</feature>
<protein>
    <recommendedName>
        <fullName evidence="2">M23ase beta-sheet core domain-containing protein</fullName>
    </recommendedName>
</protein>
<dbReference type="Gene3D" id="2.70.70.10">
    <property type="entry name" value="Glucose Permease (Domain IIA)"/>
    <property type="match status" value="1"/>
</dbReference>
<dbReference type="InterPro" id="IPR016047">
    <property type="entry name" value="M23ase_b-sheet_dom"/>
</dbReference>
<keyword evidence="1" id="KW-0732">Signal</keyword>
<dbReference type="SUPFAM" id="SSF51261">
    <property type="entry name" value="Duplicated hybrid motif"/>
    <property type="match status" value="1"/>
</dbReference>
<comment type="caution">
    <text evidence="3">The sequence shown here is derived from an EMBL/GenBank/DDBJ whole genome shotgun (WGS) entry which is preliminary data.</text>
</comment>
<proteinExistence type="predicted"/>
<feature type="chain" id="PRO_5035322000" description="M23ase beta-sheet core domain-containing protein" evidence="1">
    <location>
        <begin position="30"/>
        <end position="220"/>
    </location>
</feature>
<dbReference type="InterPro" id="IPR050570">
    <property type="entry name" value="Cell_wall_metabolism_enzyme"/>
</dbReference>
<evidence type="ECO:0000313" key="3">
    <source>
        <dbReference type="EMBL" id="GIH02187.1"/>
    </source>
</evidence>
<name>A0A8J3VD64_9ACTN</name>
<dbReference type="PANTHER" id="PTHR21666:SF270">
    <property type="entry name" value="MUREIN HYDROLASE ACTIVATOR ENVC"/>
    <property type="match status" value="1"/>
</dbReference>
<dbReference type="AlphaFoldDB" id="A0A8J3VD64"/>
<dbReference type="PANTHER" id="PTHR21666">
    <property type="entry name" value="PEPTIDASE-RELATED"/>
    <property type="match status" value="1"/>
</dbReference>
<organism evidence="3 4">
    <name type="scientific">Rhizocola hellebori</name>
    <dbReference type="NCBI Taxonomy" id="1392758"/>
    <lineage>
        <taxon>Bacteria</taxon>
        <taxon>Bacillati</taxon>
        <taxon>Actinomycetota</taxon>
        <taxon>Actinomycetes</taxon>
        <taxon>Micromonosporales</taxon>
        <taxon>Micromonosporaceae</taxon>
        <taxon>Rhizocola</taxon>
    </lineage>
</organism>
<evidence type="ECO:0000259" key="2">
    <source>
        <dbReference type="Pfam" id="PF01551"/>
    </source>
</evidence>
<dbReference type="CDD" id="cd12797">
    <property type="entry name" value="M23_peptidase"/>
    <property type="match status" value="1"/>
</dbReference>
<keyword evidence="4" id="KW-1185">Reference proteome</keyword>
<dbReference type="Proteomes" id="UP000612899">
    <property type="component" value="Unassembled WGS sequence"/>
</dbReference>
<dbReference type="Pfam" id="PF01551">
    <property type="entry name" value="Peptidase_M23"/>
    <property type="match status" value="1"/>
</dbReference>
<feature type="domain" description="M23ase beta-sheet core" evidence="2">
    <location>
        <begin position="68"/>
        <end position="149"/>
    </location>
</feature>
<sequence length="220" mass="22632">MIARILRLVVIATVLGVGAVAAATGPAHAAGPRPNFQMPFPCGETWRMATYFGHDDYDIDMTYTGGSSNNRTILASYSGTVSFAGWGNSGGWHVIIDHGGGWTTEYLHMITTPRVSARQPVATGQPIGNVGSTGNSTGPHLHFVQNRDGVKTESVFNGVASGITSDGDPSTGPLYIGGPVSAARNMTSANCGGSARHDHVSDFSGDGAADVLGVDSAGLL</sequence>
<evidence type="ECO:0000256" key="1">
    <source>
        <dbReference type="SAM" id="SignalP"/>
    </source>
</evidence>
<evidence type="ECO:0000313" key="4">
    <source>
        <dbReference type="Proteomes" id="UP000612899"/>
    </source>
</evidence>
<dbReference type="GO" id="GO:0004222">
    <property type="term" value="F:metalloendopeptidase activity"/>
    <property type="evidence" value="ECO:0007669"/>
    <property type="project" value="TreeGrafter"/>
</dbReference>
<reference evidence="3" key="1">
    <citation type="submission" date="2021-01" db="EMBL/GenBank/DDBJ databases">
        <title>Whole genome shotgun sequence of Rhizocola hellebori NBRC 109834.</title>
        <authorList>
            <person name="Komaki H."/>
            <person name="Tamura T."/>
        </authorList>
    </citation>
    <scope>NUCLEOTIDE SEQUENCE</scope>
    <source>
        <strain evidence="3">NBRC 109834</strain>
    </source>
</reference>
<gene>
    <name evidence="3" type="ORF">Rhe02_02540</name>
</gene>
<dbReference type="EMBL" id="BONY01000001">
    <property type="protein sequence ID" value="GIH02187.1"/>
    <property type="molecule type" value="Genomic_DNA"/>
</dbReference>
<dbReference type="RefSeq" id="WP_239123175.1">
    <property type="nucleotide sequence ID" value="NZ_BONY01000001.1"/>
</dbReference>
<accession>A0A8J3VD64</accession>
<dbReference type="InterPro" id="IPR011055">
    <property type="entry name" value="Dup_hybrid_motif"/>
</dbReference>